<reference evidence="1" key="1">
    <citation type="submission" date="2024-02" db="EMBL/GenBank/DDBJ databases">
        <authorList>
            <consortium name="ELIXIR-Norway"/>
            <consortium name="Elixir Norway"/>
        </authorList>
    </citation>
    <scope>NUCLEOTIDE SEQUENCE</scope>
</reference>
<accession>A0ABP0W3A6</accession>
<dbReference type="InterPro" id="IPR025893">
    <property type="entry name" value="Tocopherol_cyclase"/>
</dbReference>
<keyword evidence="2" id="KW-1185">Reference proteome</keyword>
<name>A0ABP0W3A6_9BRYO</name>
<evidence type="ECO:0000313" key="1">
    <source>
        <dbReference type="EMBL" id="CAK9260428.1"/>
    </source>
</evidence>
<organism evidence="1 2">
    <name type="scientific">Sphagnum jensenii</name>
    <dbReference type="NCBI Taxonomy" id="128206"/>
    <lineage>
        <taxon>Eukaryota</taxon>
        <taxon>Viridiplantae</taxon>
        <taxon>Streptophyta</taxon>
        <taxon>Embryophyta</taxon>
        <taxon>Bryophyta</taxon>
        <taxon>Sphagnophytina</taxon>
        <taxon>Sphagnopsida</taxon>
        <taxon>Sphagnales</taxon>
        <taxon>Sphagnaceae</taxon>
        <taxon>Sphagnum</taxon>
    </lineage>
</organism>
<protein>
    <submittedName>
        <fullName evidence="1">Uncharacterized protein</fullName>
    </submittedName>
</protein>
<dbReference type="PANTHER" id="PTHR35309:SF4">
    <property type="entry name" value="TOCOPHEROL CYCLASE"/>
    <property type="match status" value="1"/>
</dbReference>
<dbReference type="Proteomes" id="UP001497444">
    <property type="component" value="Chromosome 13"/>
</dbReference>
<dbReference type="Pfam" id="PF14249">
    <property type="entry name" value="Tocopherol_cycl"/>
    <property type="match status" value="1"/>
</dbReference>
<dbReference type="EMBL" id="OZ020108">
    <property type="protein sequence ID" value="CAK9260428.1"/>
    <property type="molecule type" value="Genomic_DNA"/>
</dbReference>
<gene>
    <name evidence="1" type="ORF">CSSPJE1EN1_LOCUS5906</name>
</gene>
<dbReference type="PANTHER" id="PTHR35309">
    <property type="match status" value="1"/>
</dbReference>
<sequence length="496" mass="55234">MSFWNPYKWRTAVAWVNPSAQAEDHQTDEGSIKTLAFVETAAADGWLLLEEEFGLVQYGESSAGLEIVKKIGSERNGNGVGLRLTKELETMDWKEMLSALPEDLDLFSQQHPLDPHKPNYSPLLPEALRPYPSFEGWYVRVSDPSNGLSIALIMATNYVTDESQITLLFSPASSVDYHGNEDAKDDGDAVKSGYTYAVVVRTKDARIVEVTEPQEEGRDNLGLEPRGFEWIANGIGTLKVKPHSINVDFVVQGYRFKANLTKEVLWDIHNSENGPEGWARYLTIIPTHWYVYSLGSTVEYSFTNLEKGIDNQGAGWGHVEKNWGEAFPAGHVWTQGISPANTSQVVCAGAALKIPGQKFETPYIFILGYRSISQTLDFHTNDLGTIFKDIQFSPLESRFSVTAIGLSHSIELTAYAPFDSFSDGILAPVSKVDWKPACRESFLATIEIKVYEHSAWGVIGQKLVERQTYENAALEFGEDLFTNSMNHIDGENQVGK</sequence>
<proteinExistence type="predicted"/>
<evidence type="ECO:0000313" key="2">
    <source>
        <dbReference type="Proteomes" id="UP001497444"/>
    </source>
</evidence>